<accession>A0ABQ2LBA7</accession>
<keyword evidence="9 10" id="KW-0472">Membrane</keyword>
<keyword evidence="2 10" id="KW-0813">Transport</keyword>
<evidence type="ECO:0000256" key="7">
    <source>
        <dbReference type="ARBA" id="ARBA00022989"/>
    </source>
</evidence>
<feature type="transmembrane region" description="Helical" evidence="11">
    <location>
        <begin position="272"/>
        <end position="292"/>
    </location>
</feature>
<dbReference type="PANTHER" id="PTHR32024">
    <property type="entry name" value="TRK SYSTEM POTASSIUM UPTAKE PROTEIN TRKG-RELATED"/>
    <property type="match status" value="1"/>
</dbReference>
<feature type="transmembrane region" description="Helical" evidence="11">
    <location>
        <begin position="239"/>
        <end position="260"/>
    </location>
</feature>
<feature type="transmembrane region" description="Helical" evidence="11">
    <location>
        <begin position="397"/>
        <end position="420"/>
    </location>
</feature>
<reference evidence="13" key="1">
    <citation type="journal article" date="2019" name="Int. J. Syst. Evol. Microbiol.">
        <title>The Global Catalogue of Microorganisms (GCM) 10K type strain sequencing project: providing services to taxonomists for standard genome sequencing and annotation.</title>
        <authorList>
            <consortium name="The Broad Institute Genomics Platform"/>
            <consortium name="The Broad Institute Genome Sequencing Center for Infectious Disease"/>
            <person name="Wu L."/>
            <person name="Ma J."/>
        </authorList>
    </citation>
    <scope>NUCLEOTIDE SEQUENCE [LARGE SCALE GENOMIC DNA]</scope>
    <source>
        <strain evidence="13">JCM 17843</strain>
    </source>
</reference>
<dbReference type="InterPro" id="IPR004772">
    <property type="entry name" value="TrkH"/>
</dbReference>
<dbReference type="PIRSF" id="PIRSF006247">
    <property type="entry name" value="TrkH"/>
    <property type="match status" value="1"/>
</dbReference>
<comment type="function">
    <text evidence="10">Low-affinity potassium transport system. Interacts with Trk system potassium uptake protein TrkA.</text>
</comment>
<comment type="subcellular location">
    <subcellularLocation>
        <location evidence="10">Cell inner membrane</location>
        <topology evidence="10">Multi-pass membrane protein</topology>
    </subcellularLocation>
    <subcellularLocation>
        <location evidence="1">Cell membrane</location>
        <topology evidence="1">Multi-pass membrane protein</topology>
    </subcellularLocation>
</comment>
<evidence type="ECO:0000256" key="1">
    <source>
        <dbReference type="ARBA" id="ARBA00004651"/>
    </source>
</evidence>
<dbReference type="PANTHER" id="PTHR32024:SF3">
    <property type="entry name" value="TRK SYSTEM POTASSIUM UPTAKE PROTEIN"/>
    <property type="match status" value="1"/>
</dbReference>
<evidence type="ECO:0000313" key="12">
    <source>
        <dbReference type="EMBL" id="GGO09187.1"/>
    </source>
</evidence>
<keyword evidence="6 10" id="KW-0630">Potassium</keyword>
<feature type="transmembrane region" description="Helical" evidence="11">
    <location>
        <begin position="9"/>
        <end position="29"/>
    </location>
</feature>
<feature type="transmembrane region" description="Helical" evidence="11">
    <location>
        <begin position="182"/>
        <end position="204"/>
    </location>
</feature>
<comment type="caution">
    <text evidence="12">The sequence shown here is derived from an EMBL/GenBank/DDBJ whole genome shotgun (WGS) entry which is preliminary data.</text>
</comment>
<feature type="transmembrane region" description="Helical" evidence="11">
    <location>
        <begin position="41"/>
        <end position="60"/>
    </location>
</feature>
<keyword evidence="13" id="KW-1185">Reference proteome</keyword>
<evidence type="ECO:0000256" key="2">
    <source>
        <dbReference type="ARBA" id="ARBA00022448"/>
    </source>
</evidence>
<evidence type="ECO:0000256" key="6">
    <source>
        <dbReference type="ARBA" id="ARBA00022958"/>
    </source>
</evidence>
<keyword evidence="7 11" id="KW-1133">Transmembrane helix</keyword>
<evidence type="ECO:0000256" key="11">
    <source>
        <dbReference type="SAM" id="Phobius"/>
    </source>
</evidence>
<feature type="transmembrane region" description="Helical" evidence="11">
    <location>
        <begin position="136"/>
        <end position="161"/>
    </location>
</feature>
<keyword evidence="4 10" id="KW-0633">Potassium transport</keyword>
<keyword evidence="3 10" id="KW-1003">Cell membrane</keyword>
<dbReference type="EMBL" id="BMOV01000003">
    <property type="protein sequence ID" value="GGO09187.1"/>
    <property type="molecule type" value="Genomic_DNA"/>
</dbReference>
<evidence type="ECO:0000256" key="3">
    <source>
        <dbReference type="ARBA" id="ARBA00022475"/>
    </source>
</evidence>
<evidence type="ECO:0000256" key="5">
    <source>
        <dbReference type="ARBA" id="ARBA00022692"/>
    </source>
</evidence>
<sequence>MIMIDFRPILNICGLLMVIMAVAMIFPALADIASNNPDFNVFITTAALTAFIGGALYLATRTDVPTELSRRQAFALTTGAWLSVSLVGALPFVFYGGSMSWADAIFESVSGITTTGATVISGLEAQPPGILLWRHVLQWIGGVGVILMAIIMLPFLGVGGMQLFETENSERSGRIVPRARQFVVYISAIYSALTIVCMAVYMVLGMGAFDALCHAMSTIATGGFSTHDASFGYFESAPLQWAGTFFMVAGGIPFVAYIRFVRGRGDALFGDVQIRAFLIFLAVVSILLGLWLSTTMHANSIEEGLRMAAFNVVSIVTTTGFATSDYSMWGTTSAGLFFALLFVGGCTGSTSGGIKIYRHQILWTAVRSYVRQLTSPHRVDVLSYGDLHVTREVQASVLAFLAVFVGAFSVTAVLLAAMGLDLVTAISASATAFSNVGPGIGDIIGPSGNFGPLVDEAKWVLSGAMLLGRLELFTVLVLLDPDYWRG</sequence>
<dbReference type="Pfam" id="PF02386">
    <property type="entry name" value="TrkH"/>
    <property type="match status" value="1"/>
</dbReference>
<feature type="transmembrane region" description="Helical" evidence="11">
    <location>
        <begin position="72"/>
        <end position="94"/>
    </location>
</feature>
<dbReference type="InterPro" id="IPR003445">
    <property type="entry name" value="Cat_transpt"/>
</dbReference>
<evidence type="ECO:0000256" key="10">
    <source>
        <dbReference type="PIRNR" id="PIRNR006247"/>
    </source>
</evidence>
<protein>
    <recommendedName>
        <fullName evidence="10">Trk system potassium uptake protein</fullName>
    </recommendedName>
</protein>
<evidence type="ECO:0000313" key="13">
    <source>
        <dbReference type="Proteomes" id="UP000602381"/>
    </source>
</evidence>
<gene>
    <name evidence="12" type="ORF">GCM10007972_10470</name>
</gene>
<evidence type="ECO:0000256" key="4">
    <source>
        <dbReference type="ARBA" id="ARBA00022538"/>
    </source>
</evidence>
<organism evidence="12 13">
    <name type="scientific">Iodidimonas muriae</name>
    <dbReference type="NCBI Taxonomy" id="261467"/>
    <lineage>
        <taxon>Bacteria</taxon>
        <taxon>Pseudomonadati</taxon>
        <taxon>Pseudomonadota</taxon>
        <taxon>Alphaproteobacteria</taxon>
        <taxon>Iodidimonadales</taxon>
        <taxon>Iodidimonadaceae</taxon>
        <taxon>Iodidimonas</taxon>
    </lineage>
</organism>
<feature type="transmembrane region" description="Helical" evidence="11">
    <location>
        <begin position="334"/>
        <end position="357"/>
    </location>
</feature>
<name>A0ABQ2LBA7_9PROT</name>
<comment type="similarity">
    <text evidence="10">Belongs to the TrkH potassium transport family.</text>
</comment>
<proteinExistence type="inferred from homology"/>
<evidence type="ECO:0000256" key="9">
    <source>
        <dbReference type="ARBA" id="ARBA00023136"/>
    </source>
</evidence>
<evidence type="ECO:0000256" key="8">
    <source>
        <dbReference type="ARBA" id="ARBA00023065"/>
    </source>
</evidence>
<keyword evidence="10" id="KW-0997">Cell inner membrane</keyword>
<dbReference type="Proteomes" id="UP000602381">
    <property type="component" value="Unassembled WGS sequence"/>
</dbReference>
<keyword evidence="5 11" id="KW-0812">Transmembrane</keyword>
<keyword evidence="8 10" id="KW-0406">Ion transport</keyword>